<evidence type="ECO:0000259" key="10">
    <source>
        <dbReference type="Pfam" id="PF04981"/>
    </source>
</evidence>
<dbReference type="Pfam" id="PF21192">
    <property type="entry name" value="OB_NMD3"/>
    <property type="match status" value="1"/>
</dbReference>
<keyword evidence="5 7" id="KW-0653">Protein transport</keyword>
<evidence type="ECO:0000313" key="12">
    <source>
        <dbReference type="EMBL" id="KAL3760273.1"/>
    </source>
</evidence>
<comment type="caution">
    <text evidence="12">The sequence shown here is derived from an EMBL/GenBank/DDBJ whole genome shotgun (WGS) entry which is preliminary data.</text>
</comment>
<feature type="chain" id="PRO_5044780634" description="60S ribosomal export protein NMD3" evidence="9">
    <location>
        <begin position="18"/>
        <end position="564"/>
    </location>
</feature>
<protein>
    <recommendedName>
        <fullName evidence="2 7">60S ribosomal export protein NMD3</fullName>
    </recommendedName>
</protein>
<keyword evidence="6 7" id="KW-0539">Nucleus</keyword>
<dbReference type="AlphaFoldDB" id="A0ABD3M933"/>
<comment type="function">
    <text evidence="7">Acts as an adapter for the XPO1/CRM1-mediated export of the 60S ribosomal subunit.</text>
</comment>
<dbReference type="GO" id="GO:0015031">
    <property type="term" value="P:protein transport"/>
    <property type="evidence" value="ECO:0007669"/>
    <property type="project" value="UniProtKB-KW"/>
</dbReference>
<feature type="domain" description="60S ribosomal export protein NMD3 OB-fold" evidence="11">
    <location>
        <begin position="339"/>
        <end position="447"/>
    </location>
</feature>
<evidence type="ECO:0000256" key="6">
    <source>
        <dbReference type="ARBA" id="ARBA00023242"/>
    </source>
</evidence>
<dbReference type="InterPro" id="IPR007064">
    <property type="entry name" value="Nmd3_N"/>
</dbReference>
<evidence type="ECO:0000256" key="1">
    <source>
        <dbReference type="ARBA" id="ARBA00009794"/>
    </source>
</evidence>
<evidence type="ECO:0000256" key="2">
    <source>
        <dbReference type="ARBA" id="ARBA00017035"/>
    </source>
</evidence>
<evidence type="ECO:0000313" key="13">
    <source>
        <dbReference type="Proteomes" id="UP001530293"/>
    </source>
</evidence>
<reference evidence="12 13" key="1">
    <citation type="submission" date="2024-10" db="EMBL/GenBank/DDBJ databases">
        <title>Updated reference genomes for cyclostephanoid diatoms.</title>
        <authorList>
            <person name="Roberts W.R."/>
            <person name="Alverson A.J."/>
        </authorList>
    </citation>
    <scope>NUCLEOTIDE SEQUENCE [LARGE SCALE GENOMIC DNA]</scope>
    <source>
        <strain evidence="12 13">AJA232-27</strain>
    </source>
</reference>
<evidence type="ECO:0000256" key="9">
    <source>
        <dbReference type="SAM" id="SignalP"/>
    </source>
</evidence>
<keyword evidence="4 7" id="KW-0963">Cytoplasm</keyword>
<organism evidence="12 13">
    <name type="scientific">Discostella pseudostelligera</name>
    <dbReference type="NCBI Taxonomy" id="259834"/>
    <lineage>
        <taxon>Eukaryota</taxon>
        <taxon>Sar</taxon>
        <taxon>Stramenopiles</taxon>
        <taxon>Ochrophyta</taxon>
        <taxon>Bacillariophyta</taxon>
        <taxon>Coscinodiscophyceae</taxon>
        <taxon>Thalassiosirophycidae</taxon>
        <taxon>Stephanodiscales</taxon>
        <taxon>Stephanodiscaceae</taxon>
        <taxon>Discostella</taxon>
    </lineage>
</organism>
<dbReference type="PANTHER" id="PTHR12746">
    <property type="entry name" value="NONSENSE-MEDIATED MRNA DECAY PROTEIN 3"/>
    <property type="match status" value="1"/>
</dbReference>
<dbReference type="InterPro" id="IPR039768">
    <property type="entry name" value="Nmd3"/>
</dbReference>
<feature type="compositionally biased region" description="Basic and acidic residues" evidence="8">
    <location>
        <begin position="458"/>
        <end position="468"/>
    </location>
</feature>
<dbReference type="GO" id="GO:0005737">
    <property type="term" value="C:cytoplasm"/>
    <property type="evidence" value="ECO:0007669"/>
    <property type="project" value="UniProtKB-SubCell"/>
</dbReference>
<evidence type="ECO:0000256" key="4">
    <source>
        <dbReference type="ARBA" id="ARBA00022490"/>
    </source>
</evidence>
<evidence type="ECO:0000256" key="7">
    <source>
        <dbReference type="RuleBase" id="RU364108"/>
    </source>
</evidence>
<comment type="subcellular location">
    <subcellularLocation>
        <location evidence="7">Cytoplasm</location>
    </subcellularLocation>
    <subcellularLocation>
        <location evidence="7">Nucleus</location>
    </subcellularLocation>
</comment>
<keyword evidence="13" id="KW-1185">Reference proteome</keyword>
<accession>A0ABD3M933</accession>
<comment type="similarity">
    <text evidence="1 7">Belongs to the NMD3 family.</text>
</comment>
<evidence type="ECO:0000256" key="8">
    <source>
        <dbReference type="SAM" id="MobiDB-lite"/>
    </source>
</evidence>
<dbReference type="EMBL" id="JALLBG020000189">
    <property type="protein sequence ID" value="KAL3760273.1"/>
    <property type="molecule type" value="Genomic_DNA"/>
</dbReference>
<evidence type="ECO:0000256" key="3">
    <source>
        <dbReference type="ARBA" id="ARBA00022448"/>
    </source>
</evidence>
<feature type="signal peptide" evidence="9">
    <location>
        <begin position="1"/>
        <end position="17"/>
    </location>
</feature>
<proteinExistence type="inferred from homology"/>
<dbReference type="InterPro" id="IPR048898">
    <property type="entry name" value="OB_NMD3"/>
</dbReference>
<sequence>MASASGLTASLIPCCICGAIIAPNSCNQCASCLATVDIASIIRRGPGGGDLIIHQCRQCRKFDRNGDGRNYLHLEPEGPDLMAVLLKQIPALGKNNHHVKRAGVQGLKILDSMFIWTEPNSMRMRVMLTLKADINDVSIQQRVKVEFIVQWKQCPDCIKESRQRTWSAIVQLRQKRNDSRKGLLILELAIARNAEIRKDILSVQTKKSGFDFYFPSVDKARHFTQYLSKAAPMRSKMTQSLVSEDIKNNTANIKTTIVCDMVPLVRDDLIVVHKRAKGVGNLTGRLCLVLKISSVVHLVDASPARDAEIGARFSDLHAESYWKGGEEKSYRLFLSPNYLVRFVVLDVEICNERGRVDYGSQEDTKQLYQGPTSGVMKYALADVEVARESDFGVNDETFRCVTHLGHLLQVGDVVLGYDLNTTVLPSEEEDNGFNASYDMPDIILVRKVKGNAATTTPTDDRGEKEPKAKSKSSASRKRERRMNKEEQKQKKLEESAARMGLDSEHDIHLDLDDFEILGNGETFSANVQRENAKFEEQLELDEDLASDLLIVERGLAIGMEKVNR</sequence>
<dbReference type="Proteomes" id="UP001530293">
    <property type="component" value="Unassembled WGS sequence"/>
</dbReference>
<dbReference type="Pfam" id="PF04981">
    <property type="entry name" value="NMD3"/>
    <property type="match status" value="1"/>
</dbReference>
<evidence type="ECO:0000256" key="5">
    <source>
        <dbReference type="ARBA" id="ARBA00022927"/>
    </source>
</evidence>
<name>A0ABD3M933_9STRA</name>
<evidence type="ECO:0000259" key="11">
    <source>
        <dbReference type="Pfam" id="PF21192"/>
    </source>
</evidence>
<keyword evidence="3 7" id="KW-0813">Transport</keyword>
<feature type="compositionally biased region" description="Basic and acidic residues" evidence="8">
    <location>
        <begin position="482"/>
        <end position="498"/>
    </location>
</feature>
<keyword evidence="9" id="KW-0732">Signal</keyword>
<dbReference type="GO" id="GO:0005634">
    <property type="term" value="C:nucleus"/>
    <property type="evidence" value="ECO:0007669"/>
    <property type="project" value="UniProtKB-SubCell"/>
</dbReference>
<dbReference type="PANTHER" id="PTHR12746:SF2">
    <property type="entry name" value="60S RIBOSOMAL EXPORT PROTEIN NMD3"/>
    <property type="match status" value="1"/>
</dbReference>
<feature type="region of interest" description="Disordered" evidence="8">
    <location>
        <begin position="452"/>
        <end position="498"/>
    </location>
</feature>
<feature type="domain" description="Nmd3 N-terminal" evidence="10">
    <location>
        <begin position="14"/>
        <end position="259"/>
    </location>
</feature>
<gene>
    <name evidence="12" type="ORF">ACHAWU_006271</name>
</gene>